<gene>
    <name evidence="2" type="ORF">YM304_10910</name>
</gene>
<evidence type="ECO:0000313" key="3">
    <source>
        <dbReference type="Proteomes" id="UP000011863"/>
    </source>
</evidence>
<proteinExistence type="predicted"/>
<keyword evidence="3" id="KW-1185">Reference proteome</keyword>
<accession>A0A6C7E8D1</accession>
<name>A0A6C7E8D1_ILUCY</name>
<sequence length="555" mass="60068">MAACGSPPSEVASQRSDTLPEPIELPREYEIPEVLQPDVIELPEGYDDPIRLSADVDTSLIASYGYTIEFGMDGIDERGELVTSWIAIDGTVDRVGGVGQWSISADDLESSGNDFVPIHPDVERVVWVQDAVSDRQAVLGISPVGAEAGSPIWWDIEEDTIESAAVFMVERTLTIDELWEAASIEPISTTEVDDGLRRSDAVMDAARTASYDDVSILDLVRGATGDVSIEAVHDAQGRVHSVRLEGAFADDSMTGAGASGSVSVVVQLRYPGDVDAIAEPIDPQPLPSPDVEPTIVVEPDTPLEPSSERPIVEMKIIGAWERDDELLVSVDETGLMTVVTDRSVYSSVRDFNALRLSEHGHRRLADRLRETGIYEHLGRLPSDSGKVGPDEAYASMTINGAAIFRLNDYRRPPRPDVADLSDGRRTAAEDAIDLFVDLSWLEPDDIAEPLGPWVPESMSVAARAGVADRSGLPEPALSDTPEWPYERSIEEMSTSVGSNAYDEPTLDFCLRGDEVAPLFELLTGVNHAYLRVADGGVVWELNVQPSVPASSTSDC</sequence>
<reference evidence="2 3" key="1">
    <citation type="journal article" date="2013" name="Int. J. Syst. Evol. Microbiol.">
        <title>Ilumatobacter nonamiense sp. nov. and Ilumatobacter coccineum sp. nov., isolated from seashore sand.</title>
        <authorList>
            <person name="Matsumoto A."/>
            <person name="Kasai H."/>
            <person name="Matsuo Y."/>
            <person name="Shizuri Y."/>
            <person name="Ichikawa N."/>
            <person name="Fujita N."/>
            <person name="Omura S."/>
            <person name="Takahashi Y."/>
        </authorList>
    </citation>
    <scope>NUCLEOTIDE SEQUENCE [LARGE SCALE GENOMIC DNA]</scope>
    <source>
        <strain evidence="3">NBRC 103263 / KCTC 29153 / YM16-304</strain>
    </source>
</reference>
<evidence type="ECO:0000256" key="1">
    <source>
        <dbReference type="SAM" id="MobiDB-lite"/>
    </source>
</evidence>
<evidence type="ECO:0000313" key="2">
    <source>
        <dbReference type="EMBL" id="BAN01405.1"/>
    </source>
</evidence>
<feature type="region of interest" description="Disordered" evidence="1">
    <location>
        <begin position="1"/>
        <end position="21"/>
    </location>
</feature>
<dbReference type="Proteomes" id="UP000011863">
    <property type="component" value="Chromosome"/>
</dbReference>
<dbReference type="AlphaFoldDB" id="A0A6C7E8D1"/>
<protein>
    <submittedName>
        <fullName evidence="2">Uncharacterized protein</fullName>
    </submittedName>
</protein>
<dbReference type="KEGG" id="aym:YM304_10910"/>
<organism evidence="2 3">
    <name type="scientific">Ilumatobacter coccineus (strain NBRC 103263 / KCTC 29153 / YM16-304)</name>
    <dbReference type="NCBI Taxonomy" id="1313172"/>
    <lineage>
        <taxon>Bacteria</taxon>
        <taxon>Bacillati</taxon>
        <taxon>Actinomycetota</taxon>
        <taxon>Acidimicrobiia</taxon>
        <taxon>Acidimicrobiales</taxon>
        <taxon>Ilumatobacteraceae</taxon>
        <taxon>Ilumatobacter</taxon>
    </lineage>
</organism>
<dbReference type="EMBL" id="AP012057">
    <property type="protein sequence ID" value="BAN01405.1"/>
    <property type="molecule type" value="Genomic_DNA"/>
</dbReference>